<feature type="transmembrane region" description="Helical" evidence="9">
    <location>
        <begin position="154"/>
        <end position="175"/>
    </location>
</feature>
<comment type="subcellular location">
    <subcellularLocation>
        <location evidence="1">Endoplasmic reticulum membrane</location>
        <topology evidence="1">Multi-pass membrane protein</topology>
    </subcellularLocation>
</comment>
<name>A0AA38HF05_9TREE</name>
<proteinExistence type="inferred from homology"/>
<dbReference type="Proteomes" id="UP001164286">
    <property type="component" value="Unassembled WGS sequence"/>
</dbReference>
<dbReference type="PANTHER" id="PTHR13121:SF0">
    <property type="entry name" value="PHOSPHATIDYLINOSITOL GLYCAN ANCHOR BIOSYNTHESIS CLASS U PROTEIN"/>
    <property type="match status" value="1"/>
</dbReference>
<dbReference type="GO" id="GO:0051301">
    <property type="term" value="P:cell division"/>
    <property type="evidence" value="ECO:0007669"/>
    <property type="project" value="UniProtKB-KW"/>
</dbReference>
<evidence type="ECO:0000256" key="5">
    <source>
        <dbReference type="ARBA" id="ARBA00022692"/>
    </source>
</evidence>
<evidence type="ECO:0000256" key="2">
    <source>
        <dbReference type="ARBA" id="ARBA00004687"/>
    </source>
</evidence>
<keyword evidence="5 9" id="KW-0812">Transmembrane</keyword>
<dbReference type="GO" id="GO:0006506">
    <property type="term" value="P:GPI anchor biosynthetic process"/>
    <property type="evidence" value="ECO:0007669"/>
    <property type="project" value="UniProtKB-KW"/>
</dbReference>
<evidence type="ECO:0000256" key="7">
    <source>
        <dbReference type="ARBA" id="ARBA00022989"/>
    </source>
</evidence>
<keyword evidence="6" id="KW-0256">Endoplasmic reticulum</keyword>
<evidence type="ECO:0000256" key="9">
    <source>
        <dbReference type="SAM" id="Phobius"/>
    </source>
</evidence>
<keyword evidence="10" id="KW-0132">Cell division</keyword>
<dbReference type="RefSeq" id="XP_052949177.1">
    <property type="nucleotide sequence ID" value="XM_053090730.1"/>
</dbReference>
<dbReference type="GO" id="GO:0042765">
    <property type="term" value="C:GPI-anchor transamidase complex"/>
    <property type="evidence" value="ECO:0007669"/>
    <property type="project" value="InterPro"/>
</dbReference>
<evidence type="ECO:0000256" key="3">
    <source>
        <dbReference type="ARBA" id="ARBA00010026"/>
    </source>
</evidence>
<accession>A0AA38HF05</accession>
<keyword evidence="8 9" id="KW-0472">Membrane</keyword>
<gene>
    <name evidence="10" type="ORF">MKK02DRAFT_39697</name>
</gene>
<organism evidence="10 11">
    <name type="scientific">Dioszegia hungarica</name>
    <dbReference type="NCBI Taxonomy" id="4972"/>
    <lineage>
        <taxon>Eukaryota</taxon>
        <taxon>Fungi</taxon>
        <taxon>Dikarya</taxon>
        <taxon>Basidiomycota</taxon>
        <taxon>Agaricomycotina</taxon>
        <taxon>Tremellomycetes</taxon>
        <taxon>Tremellales</taxon>
        <taxon>Bulleribasidiaceae</taxon>
        <taxon>Dioszegia</taxon>
    </lineage>
</organism>
<reference evidence="10" key="1">
    <citation type="journal article" date="2022" name="G3 (Bethesda)">
        <title>High quality genome of the basidiomycete yeast Dioszegia hungarica PDD-24b-2 isolated from cloud water.</title>
        <authorList>
            <person name="Jarrige D."/>
            <person name="Haridas S."/>
            <person name="Bleykasten-Grosshans C."/>
            <person name="Joly M."/>
            <person name="Nadalig T."/>
            <person name="Sancelme M."/>
            <person name="Vuilleumier S."/>
            <person name="Grigoriev I.V."/>
            <person name="Amato P."/>
            <person name="Bringel F."/>
        </authorList>
    </citation>
    <scope>NUCLEOTIDE SEQUENCE</scope>
    <source>
        <strain evidence="10">PDD-24b-2</strain>
    </source>
</reference>
<feature type="transmembrane region" description="Helical" evidence="9">
    <location>
        <begin position="72"/>
        <end position="94"/>
    </location>
</feature>
<comment type="pathway">
    <text evidence="2">Glycolipid biosynthesis; glycosylphosphatidylinositol-anchor biosynthesis.</text>
</comment>
<keyword evidence="7 9" id="KW-1133">Transmembrane helix</keyword>
<evidence type="ECO:0000256" key="8">
    <source>
        <dbReference type="ARBA" id="ARBA00023136"/>
    </source>
</evidence>
<feature type="transmembrane region" description="Helical" evidence="9">
    <location>
        <begin position="317"/>
        <end position="337"/>
    </location>
</feature>
<protein>
    <submittedName>
        <fullName evidence="10">Cell division cycle protein 91</fullName>
    </submittedName>
</protein>
<feature type="transmembrane region" description="Helical" evidence="9">
    <location>
        <begin position="343"/>
        <end position="364"/>
    </location>
</feature>
<evidence type="ECO:0000256" key="6">
    <source>
        <dbReference type="ARBA" id="ARBA00022824"/>
    </source>
</evidence>
<sequence>MQQLTPTHKLAVCLAAGVAVRLACFAIWPESLQRRPELTSPLTSFRSLQEGVFLFGKGDNPYTGGVFYYSPIYLAIFSHLQASPLLWVIADLMGALALSRIDTTRCSDDKGYKAAALYLFNPYILLSCLARSTAGLENAVLLWAICGRTTNDLLLSGTCLAFVSHTSIYPILLLPPLLKGLSSRQRAILAGAFAVVFGTIAAGNTLVFGSSWIRPTWGTILTVSDLTPNVGMWWYFFTEMFDHFRQFFLGVFQLHTAIYVLPVCLRIEDPLHATLILLGVISTWKSYPTLADLGVWAGLLGCFPEITANLRHPLFTLATYLHTFILLPLLHSLWLLTGTGNANFFYAATMVHGLNSALAVVDVVTAVMRFRLKKVVQWKDTYKAVQITAIE</sequence>
<dbReference type="InterPro" id="IPR009600">
    <property type="entry name" value="PIG-U"/>
</dbReference>
<dbReference type="GO" id="GO:0016255">
    <property type="term" value="P:attachment of GPI anchor to protein"/>
    <property type="evidence" value="ECO:0007669"/>
    <property type="project" value="InterPro"/>
</dbReference>
<keyword evidence="11" id="KW-1185">Reference proteome</keyword>
<dbReference type="Pfam" id="PF06728">
    <property type="entry name" value="PIG-U"/>
    <property type="match status" value="1"/>
</dbReference>
<dbReference type="EMBL" id="JAKWFO010000001">
    <property type="protein sequence ID" value="KAI9639400.1"/>
    <property type="molecule type" value="Genomic_DNA"/>
</dbReference>
<comment type="caution">
    <text evidence="10">The sequence shown here is derived from an EMBL/GenBank/DDBJ whole genome shotgun (WGS) entry which is preliminary data.</text>
</comment>
<evidence type="ECO:0000313" key="10">
    <source>
        <dbReference type="EMBL" id="KAI9639400.1"/>
    </source>
</evidence>
<dbReference type="PANTHER" id="PTHR13121">
    <property type="entry name" value="GPI TRANSAMIDASE COMPONENT PIG-U"/>
    <property type="match status" value="1"/>
</dbReference>
<evidence type="ECO:0000256" key="1">
    <source>
        <dbReference type="ARBA" id="ARBA00004477"/>
    </source>
</evidence>
<feature type="transmembrane region" description="Helical" evidence="9">
    <location>
        <begin position="115"/>
        <end position="134"/>
    </location>
</feature>
<keyword evidence="4" id="KW-0337">GPI-anchor biosynthesis</keyword>
<keyword evidence="10" id="KW-0131">Cell cycle</keyword>
<evidence type="ECO:0000313" key="11">
    <source>
        <dbReference type="Proteomes" id="UP001164286"/>
    </source>
</evidence>
<evidence type="ECO:0000256" key="4">
    <source>
        <dbReference type="ARBA" id="ARBA00022502"/>
    </source>
</evidence>
<dbReference type="GeneID" id="77729935"/>
<comment type="similarity">
    <text evidence="3">Belongs to the PIGU family.</text>
</comment>
<feature type="transmembrane region" description="Helical" evidence="9">
    <location>
        <begin position="187"/>
        <end position="213"/>
    </location>
</feature>
<dbReference type="AlphaFoldDB" id="A0AA38HF05"/>